<dbReference type="Proteomes" id="UP001156706">
    <property type="component" value="Unassembled WGS sequence"/>
</dbReference>
<gene>
    <name evidence="1" type="ORF">GCM10007907_16820</name>
</gene>
<proteinExistence type="predicted"/>
<sequence length="77" mass="8986">MTFKQCWVVQSIRRGLFLKPGREPGDVDTTELIAQAGWFDSERAALDTAVDHLDPHDFLLFSFWVPSNDIRLERMYE</sequence>
<reference evidence="2" key="1">
    <citation type="journal article" date="2019" name="Int. J. Syst. Evol. Microbiol.">
        <title>The Global Catalogue of Microorganisms (GCM) 10K type strain sequencing project: providing services to taxonomists for standard genome sequencing and annotation.</title>
        <authorList>
            <consortium name="The Broad Institute Genomics Platform"/>
            <consortium name="The Broad Institute Genome Sequencing Center for Infectious Disease"/>
            <person name="Wu L."/>
            <person name="Ma J."/>
        </authorList>
    </citation>
    <scope>NUCLEOTIDE SEQUENCE [LARGE SCALE GENOMIC DNA]</scope>
    <source>
        <strain evidence="2">NBRC 110044</strain>
    </source>
</reference>
<keyword evidence="2" id="KW-1185">Reference proteome</keyword>
<evidence type="ECO:0000313" key="1">
    <source>
        <dbReference type="EMBL" id="GLR12892.1"/>
    </source>
</evidence>
<dbReference type="EMBL" id="BSOG01000002">
    <property type="protein sequence ID" value="GLR12892.1"/>
    <property type="molecule type" value="Genomic_DNA"/>
</dbReference>
<organism evidence="1 2">
    <name type="scientific">Chitinimonas prasina</name>
    <dbReference type="NCBI Taxonomy" id="1434937"/>
    <lineage>
        <taxon>Bacteria</taxon>
        <taxon>Pseudomonadati</taxon>
        <taxon>Pseudomonadota</taxon>
        <taxon>Betaproteobacteria</taxon>
        <taxon>Neisseriales</taxon>
        <taxon>Chitinibacteraceae</taxon>
        <taxon>Chitinimonas</taxon>
    </lineage>
</organism>
<name>A0ABQ5YEK2_9NEIS</name>
<protein>
    <submittedName>
        <fullName evidence="1">Uncharacterized protein</fullName>
    </submittedName>
</protein>
<comment type="caution">
    <text evidence="1">The sequence shown here is derived from an EMBL/GenBank/DDBJ whole genome shotgun (WGS) entry which is preliminary data.</text>
</comment>
<accession>A0ABQ5YEK2</accession>
<evidence type="ECO:0000313" key="2">
    <source>
        <dbReference type="Proteomes" id="UP001156706"/>
    </source>
</evidence>